<dbReference type="Proteomes" id="UP000436088">
    <property type="component" value="Unassembled WGS sequence"/>
</dbReference>
<dbReference type="GO" id="GO:0016020">
    <property type="term" value="C:membrane"/>
    <property type="evidence" value="ECO:0007669"/>
    <property type="project" value="TreeGrafter"/>
</dbReference>
<accession>A0A6A2Z9E3</accession>
<protein>
    <submittedName>
        <fullName evidence="1">Plant U-box 18</fullName>
    </submittedName>
</protein>
<organism evidence="1 2">
    <name type="scientific">Hibiscus syriacus</name>
    <name type="common">Rose of Sharon</name>
    <dbReference type="NCBI Taxonomy" id="106335"/>
    <lineage>
        <taxon>Eukaryota</taxon>
        <taxon>Viridiplantae</taxon>
        <taxon>Streptophyta</taxon>
        <taxon>Embryophyta</taxon>
        <taxon>Tracheophyta</taxon>
        <taxon>Spermatophyta</taxon>
        <taxon>Magnoliopsida</taxon>
        <taxon>eudicotyledons</taxon>
        <taxon>Gunneridae</taxon>
        <taxon>Pentapetalae</taxon>
        <taxon>rosids</taxon>
        <taxon>malvids</taxon>
        <taxon>Malvales</taxon>
        <taxon>Malvaceae</taxon>
        <taxon>Malvoideae</taxon>
        <taxon>Hibiscus</taxon>
    </lineage>
</organism>
<dbReference type="SUPFAM" id="SSF56112">
    <property type="entry name" value="Protein kinase-like (PK-like)"/>
    <property type="match status" value="1"/>
</dbReference>
<dbReference type="InterPro" id="IPR011009">
    <property type="entry name" value="Kinase-like_dom_sf"/>
</dbReference>
<dbReference type="InterPro" id="IPR051564">
    <property type="entry name" value="LRR_receptor-like_kinase"/>
</dbReference>
<dbReference type="Gene3D" id="1.10.510.10">
    <property type="entry name" value="Transferase(Phosphotransferase) domain 1"/>
    <property type="match status" value="1"/>
</dbReference>
<sequence>MVSMVSNRVDDENWVFAVFQWLGERAYSLDEHGSTTSHNIHKKGKICKGLLSNGQYVAALVGYCENKDECFLVYELCHHGNLSEWLYLQGDSGFSILIRKAASFIVISRCIRVQRNRQSHVSSEVKGTFGYVDLEYNRNHRVNAPGDVYSFGILLLQLLSGQRVLNMNLHTPLPLSKMARKLTKDGDISKFADPELNGEYSLEVFDIVLKLALSCIGIHQERPSVEQDLMSYYYKNRLITSPNFHIILYNKMHSPGPRCFESILILSLFQNKLSFYIYIIIH</sequence>
<reference evidence="1" key="1">
    <citation type="submission" date="2019-09" db="EMBL/GenBank/DDBJ databases">
        <title>Draft genome information of white flower Hibiscus syriacus.</title>
        <authorList>
            <person name="Kim Y.-M."/>
        </authorList>
    </citation>
    <scope>NUCLEOTIDE SEQUENCE [LARGE SCALE GENOMIC DNA]</scope>
    <source>
        <strain evidence="1">YM2019G1</strain>
    </source>
</reference>
<name>A0A6A2Z9E3_HIBSY</name>
<dbReference type="EMBL" id="VEPZ02001191">
    <property type="protein sequence ID" value="KAE8688317.1"/>
    <property type="molecule type" value="Genomic_DNA"/>
</dbReference>
<dbReference type="PANTHER" id="PTHR48055:SF9">
    <property type="entry name" value="PROTEIN KINASE DOMAIN-CONTAINING PROTEIN"/>
    <property type="match status" value="1"/>
</dbReference>
<keyword evidence="2" id="KW-1185">Reference proteome</keyword>
<gene>
    <name evidence="1" type="ORF">F3Y22_tig00110988pilonHSYRG00332</name>
</gene>
<evidence type="ECO:0000313" key="1">
    <source>
        <dbReference type="EMBL" id="KAE8688317.1"/>
    </source>
</evidence>
<dbReference type="AlphaFoldDB" id="A0A6A2Z9E3"/>
<evidence type="ECO:0000313" key="2">
    <source>
        <dbReference type="Proteomes" id="UP000436088"/>
    </source>
</evidence>
<dbReference type="PANTHER" id="PTHR48055">
    <property type="entry name" value="LEUCINE-RICH REPEAT RECEPTOR PROTEIN KINASE EMS1"/>
    <property type="match status" value="1"/>
</dbReference>
<proteinExistence type="predicted"/>
<comment type="caution">
    <text evidence="1">The sequence shown here is derived from an EMBL/GenBank/DDBJ whole genome shotgun (WGS) entry which is preliminary data.</text>
</comment>